<dbReference type="HOGENOM" id="CLU_098807_3_1_3"/>
<dbReference type="Proteomes" id="UP000010482">
    <property type="component" value="Chromosome"/>
</dbReference>
<organism evidence="2 3">
    <name type="scientific">Dactylococcopsis salina (strain PCC 8305)</name>
    <name type="common">Myxobactron salinum</name>
    <dbReference type="NCBI Taxonomy" id="13035"/>
    <lineage>
        <taxon>Bacteria</taxon>
        <taxon>Bacillati</taxon>
        <taxon>Cyanobacteriota</taxon>
        <taxon>Cyanophyceae</taxon>
        <taxon>Nodosilineales</taxon>
        <taxon>Cymatolegaceae</taxon>
        <taxon>Dactylococcopsis</taxon>
    </lineage>
</organism>
<evidence type="ECO:0000313" key="2">
    <source>
        <dbReference type="EMBL" id="AFZ51912.1"/>
    </source>
</evidence>
<dbReference type="InterPro" id="IPR004323">
    <property type="entry name" value="Ion_tolerance_CutA"/>
</dbReference>
<evidence type="ECO:0000313" key="3">
    <source>
        <dbReference type="Proteomes" id="UP000010482"/>
    </source>
</evidence>
<dbReference type="GO" id="GO:0005507">
    <property type="term" value="F:copper ion binding"/>
    <property type="evidence" value="ECO:0007669"/>
    <property type="project" value="TreeGrafter"/>
</dbReference>
<protein>
    <submittedName>
        <fullName evidence="2">Uncharacterized protein involved in tolerance to divalent cations</fullName>
    </submittedName>
</protein>
<dbReference type="eggNOG" id="COG1324">
    <property type="taxonomic scope" value="Bacteria"/>
</dbReference>
<dbReference type="SUPFAM" id="SSF54913">
    <property type="entry name" value="GlnB-like"/>
    <property type="match status" value="1"/>
</dbReference>
<dbReference type="OrthoDB" id="37622at2"/>
<dbReference type="AlphaFoldDB" id="K9YZJ4"/>
<dbReference type="PATRIC" id="fig|13035.3.peg.3868"/>
<dbReference type="Pfam" id="PF03091">
    <property type="entry name" value="CutA1"/>
    <property type="match status" value="1"/>
</dbReference>
<dbReference type="EMBL" id="CP003944">
    <property type="protein sequence ID" value="AFZ51912.1"/>
    <property type="molecule type" value="Genomic_DNA"/>
</dbReference>
<comment type="similarity">
    <text evidence="1">Belongs to the CutA family.</text>
</comment>
<gene>
    <name evidence="2" type="ORF">Dacsa_3415</name>
</gene>
<evidence type="ECO:0000256" key="1">
    <source>
        <dbReference type="ARBA" id="ARBA00010169"/>
    </source>
</evidence>
<dbReference type="PANTHER" id="PTHR23419:SF8">
    <property type="entry name" value="FI09726P"/>
    <property type="match status" value="1"/>
</dbReference>
<reference evidence="2" key="1">
    <citation type="submission" date="2012-04" db="EMBL/GenBank/DDBJ databases">
        <title>Finished genome of Dactylococcopsis salina PCC 8305.</title>
        <authorList>
            <consortium name="US DOE Joint Genome Institute"/>
            <person name="Gugger M."/>
            <person name="Coursin T."/>
            <person name="Rippka R."/>
            <person name="Tandeau De Marsac N."/>
            <person name="Huntemann M."/>
            <person name="Wei C.-L."/>
            <person name="Han J."/>
            <person name="Detter J.C."/>
            <person name="Han C."/>
            <person name="Tapia R."/>
            <person name="Daligault H."/>
            <person name="Chen A."/>
            <person name="Krypides N."/>
            <person name="Mavromatis K."/>
            <person name="Markowitz V."/>
            <person name="Szeto E."/>
            <person name="Ivanova N."/>
            <person name="Ovchinnikova G."/>
            <person name="Pagani I."/>
            <person name="Pati A."/>
            <person name="Goodwin L."/>
            <person name="Peters L."/>
            <person name="Pitluck S."/>
            <person name="Woyke T."/>
            <person name="Kerfeld C."/>
        </authorList>
    </citation>
    <scope>NUCLEOTIDE SEQUENCE [LARGE SCALE GENOMIC DNA]</scope>
    <source>
        <strain evidence="2">PCC 8305</strain>
    </source>
</reference>
<accession>K9YZJ4</accession>
<proteinExistence type="inferred from homology"/>
<dbReference type="InterPro" id="IPR015867">
    <property type="entry name" value="N-reg_PII/ATP_PRibTrfase_C"/>
</dbReference>
<dbReference type="KEGG" id="dsl:Dacsa_3415"/>
<sequence length="109" mass="12314">MSENKQYGVVFVTAESETQARSIASALVKEKYAACVSLMPVHSVYTWENEVQSDSEWQLLIKTDLAYYSQLETRINELHSYDVPEIIALPIQSGLAPYLNWIGETVSPE</sequence>
<keyword evidence="3" id="KW-1185">Reference proteome</keyword>
<dbReference type="RefSeq" id="WP_015230886.1">
    <property type="nucleotide sequence ID" value="NC_019780.1"/>
</dbReference>
<dbReference type="Gene3D" id="3.30.70.120">
    <property type="match status" value="1"/>
</dbReference>
<name>K9YZJ4_DACS8</name>
<dbReference type="InterPro" id="IPR011322">
    <property type="entry name" value="N-reg_PII-like_a/b"/>
</dbReference>
<dbReference type="PANTHER" id="PTHR23419">
    <property type="entry name" value="DIVALENT CATION TOLERANCE CUTA-RELATED"/>
    <property type="match status" value="1"/>
</dbReference>
<dbReference type="GO" id="GO:0010038">
    <property type="term" value="P:response to metal ion"/>
    <property type="evidence" value="ECO:0007669"/>
    <property type="project" value="InterPro"/>
</dbReference>
<dbReference type="STRING" id="13035.Dacsa_3415"/>